<organism evidence="2 3">
    <name type="scientific">Caerostris extrusa</name>
    <name type="common">Bark spider</name>
    <name type="synonym">Caerostris bankana</name>
    <dbReference type="NCBI Taxonomy" id="172846"/>
    <lineage>
        <taxon>Eukaryota</taxon>
        <taxon>Metazoa</taxon>
        <taxon>Ecdysozoa</taxon>
        <taxon>Arthropoda</taxon>
        <taxon>Chelicerata</taxon>
        <taxon>Arachnida</taxon>
        <taxon>Araneae</taxon>
        <taxon>Araneomorphae</taxon>
        <taxon>Entelegynae</taxon>
        <taxon>Araneoidea</taxon>
        <taxon>Araneidae</taxon>
        <taxon>Caerostris</taxon>
    </lineage>
</organism>
<evidence type="ECO:0000256" key="1">
    <source>
        <dbReference type="SAM" id="MobiDB-lite"/>
    </source>
</evidence>
<comment type="caution">
    <text evidence="2">The sequence shown here is derived from an EMBL/GenBank/DDBJ whole genome shotgun (WGS) entry which is preliminary data.</text>
</comment>
<dbReference type="Proteomes" id="UP001054945">
    <property type="component" value="Unassembled WGS sequence"/>
</dbReference>
<dbReference type="AlphaFoldDB" id="A0AAV4XV24"/>
<feature type="region of interest" description="Disordered" evidence="1">
    <location>
        <begin position="84"/>
        <end position="106"/>
    </location>
</feature>
<proteinExistence type="predicted"/>
<evidence type="ECO:0000313" key="3">
    <source>
        <dbReference type="Proteomes" id="UP001054945"/>
    </source>
</evidence>
<gene>
    <name evidence="2" type="ORF">CEXT_186291</name>
</gene>
<keyword evidence="3" id="KW-1185">Reference proteome</keyword>
<protein>
    <submittedName>
        <fullName evidence="2">Uncharacterized protein</fullName>
    </submittedName>
</protein>
<accession>A0AAV4XV24</accession>
<sequence>MCLASCNFCRLGDFSFSVAHLSLLIPRNDVVKRKKHTVRWVSFSACDSRLSLATVNFIMNRSNEMLGGKKKGLLLTVLGLRGGKLQPPPPVNDTPSPRSRRFERVS</sequence>
<reference evidence="2 3" key="1">
    <citation type="submission" date="2021-06" db="EMBL/GenBank/DDBJ databases">
        <title>Caerostris extrusa draft genome.</title>
        <authorList>
            <person name="Kono N."/>
            <person name="Arakawa K."/>
        </authorList>
    </citation>
    <scope>NUCLEOTIDE SEQUENCE [LARGE SCALE GENOMIC DNA]</scope>
</reference>
<evidence type="ECO:0000313" key="2">
    <source>
        <dbReference type="EMBL" id="GIY98183.1"/>
    </source>
</evidence>
<dbReference type="EMBL" id="BPLR01018266">
    <property type="protein sequence ID" value="GIY98183.1"/>
    <property type="molecule type" value="Genomic_DNA"/>
</dbReference>
<name>A0AAV4XV24_CAEEX</name>